<feature type="signal peptide" evidence="4">
    <location>
        <begin position="1"/>
        <end position="17"/>
    </location>
</feature>
<keyword evidence="4" id="KW-0732">Signal</keyword>
<dbReference type="GO" id="GO:0005615">
    <property type="term" value="C:extracellular space"/>
    <property type="evidence" value="ECO:0007669"/>
    <property type="project" value="InterPro"/>
</dbReference>
<dbReference type="Gene3D" id="3.30.497.10">
    <property type="entry name" value="Antithrombin, subunit I, domain 2"/>
    <property type="match status" value="1"/>
</dbReference>
<keyword evidence="1" id="KW-0646">Protease inhibitor</keyword>
<organism evidence="6 7">
    <name type="scientific">Pieris macdunnoughi</name>
    <dbReference type="NCBI Taxonomy" id="345717"/>
    <lineage>
        <taxon>Eukaryota</taxon>
        <taxon>Metazoa</taxon>
        <taxon>Ecdysozoa</taxon>
        <taxon>Arthropoda</taxon>
        <taxon>Hexapoda</taxon>
        <taxon>Insecta</taxon>
        <taxon>Pterygota</taxon>
        <taxon>Neoptera</taxon>
        <taxon>Endopterygota</taxon>
        <taxon>Lepidoptera</taxon>
        <taxon>Glossata</taxon>
        <taxon>Ditrysia</taxon>
        <taxon>Papilionoidea</taxon>
        <taxon>Pieridae</taxon>
        <taxon>Pierinae</taxon>
        <taxon>Pieris</taxon>
    </lineage>
</organism>
<evidence type="ECO:0000256" key="3">
    <source>
        <dbReference type="RuleBase" id="RU000411"/>
    </source>
</evidence>
<evidence type="ECO:0000313" key="6">
    <source>
        <dbReference type="EMBL" id="CAF4770730.1"/>
    </source>
</evidence>
<dbReference type="InterPro" id="IPR036186">
    <property type="entry name" value="Serpin_sf"/>
</dbReference>
<dbReference type="InterPro" id="IPR023796">
    <property type="entry name" value="Serpin_dom"/>
</dbReference>
<dbReference type="PROSITE" id="PS00284">
    <property type="entry name" value="SERPIN"/>
    <property type="match status" value="1"/>
</dbReference>
<dbReference type="GO" id="GO:0004867">
    <property type="term" value="F:serine-type endopeptidase inhibitor activity"/>
    <property type="evidence" value="ECO:0007669"/>
    <property type="project" value="UniProtKB-KW"/>
</dbReference>
<comment type="similarity">
    <text evidence="3">Belongs to the serpin family.</text>
</comment>
<keyword evidence="2" id="KW-0722">Serine protease inhibitor</keyword>
<feature type="chain" id="PRO_5032978371" description="Serpin domain-containing protein" evidence="4">
    <location>
        <begin position="18"/>
        <end position="401"/>
    </location>
</feature>
<dbReference type="Pfam" id="PF00079">
    <property type="entry name" value="Serpin"/>
    <property type="match status" value="1"/>
</dbReference>
<dbReference type="InterPro" id="IPR042178">
    <property type="entry name" value="Serpin_sf_1"/>
</dbReference>
<sequence length="401" mass="45145">MELKFLFFVGLIPSILCQCSVENAKPEFRRAVFDFSVDLMMRIAEEKESHFIASTLSIWTLLSCISLGATDKTLAELRDVLHLHSHSCFNNKYLDIVKIINSNSSSDVIVERNSIIFTDENLPIKNYFKNTIISKKVSDFQVLSFGNPEYAASVINNYVSEATHGSIYEVVAPGDLEDIVMLAIDAIFFKGTWSVPFGKEDTEVSAFYNEKGDQTGDVNLMFVTGNFYQKEVDVIGAQVLELPYGSDERYTALFFLPYPEVSLFSVIEKFKTITLTTIYKLFEAEEKQDVMVQLPRFKTSTNLNNLKELLSDMGLRTMFDSSQASFAKISPYELSVSDFFQKADIEVNEEGTTASAVSGAGFISRSLPEKFTANRPFLYMIIDKEIEVPLFAGAYSKPSVY</sequence>
<evidence type="ECO:0000256" key="2">
    <source>
        <dbReference type="ARBA" id="ARBA00022900"/>
    </source>
</evidence>
<dbReference type="OrthoDB" id="9440847at2759"/>
<dbReference type="InterPro" id="IPR000215">
    <property type="entry name" value="Serpin_fam"/>
</dbReference>
<dbReference type="AlphaFoldDB" id="A0A821MPM7"/>
<dbReference type="InterPro" id="IPR023795">
    <property type="entry name" value="Serpin_CS"/>
</dbReference>
<dbReference type="PANTHER" id="PTHR11461">
    <property type="entry name" value="SERINE PROTEASE INHIBITOR, SERPIN"/>
    <property type="match status" value="1"/>
</dbReference>
<dbReference type="EMBL" id="CAJOBZ010000003">
    <property type="protein sequence ID" value="CAF4770730.1"/>
    <property type="molecule type" value="Genomic_DNA"/>
</dbReference>
<dbReference type="CDD" id="cd19598">
    <property type="entry name" value="serpin77Ba-like_insects"/>
    <property type="match status" value="1"/>
</dbReference>
<dbReference type="InterPro" id="IPR042185">
    <property type="entry name" value="Serpin_sf_2"/>
</dbReference>
<evidence type="ECO:0000259" key="5">
    <source>
        <dbReference type="SMART" id="SM00093"/>
    </source>
</evidence>
<keyword evidence="7" id="KW-1185">Reference proteome</keyword>
<dbReference type="PANTHER" id="PTHR11461:SF367">
    <property type="entry name" value="GH21475P-RELATED"/>
    <property type="match status" value="1"/>
</dbReference>
<gene>
    <name evidence="6" type="ORF">PMACD_LOCUS1807</name>
</gene>
<feature type="domain" description="Serpin" evidence="5">
    <location>
        <begin position="37"/>
        <end position="398"/>
    </location>
</feature>
<reference evidence="6" key="1">
    <citation type="submission" date="2021-02" db="EMBL/GenBank/DDBJ databases">
        <authorList>
            <person name="Steward A R."/>
        </authorList>
    </citation>
    <scope>NUCLEOTIDE SEQUENCE</scope>
</reference>
<proteinExistence type="inferred from homology"/>
<name>A0A821MPM7_9NEOP</name>
<evidence type="ECO:0000313" key="7">
    <source>
        <dbReference type="Proteomes" id="UP000663880"/>
    </source>
</evidence>
<comment type="caution">
    <text evidence="6">The sequence shown here is derived from an EMBL/GenBank/DDBJ whole genome shotgun (WGS) entry which is preliminary data.</text>
</comment>
<dbReference type="Proteomes" id="UP000663880">
    <property type="component" value="Unassembled WGS sequence"/>
</dbReference>
<evidence type="ECO:0000256" key="1">
    <source>
        <dbReference type="ARBA" id="ARBA00022690"/>
    </source>
</evidence>
<evidence type="ECO:0000256" key="4">
    <source>
        <dbReference type="SAM" id="SignalP"/>
    </source>
</evidence>
<dbReference type="SMART" id="SM00093">
    <property type="entry name" value="SERPIN"/>
    <property type="match status" value="1"/>
</dbReference>
<dbReference type="SUPFAM" id="SSF56574">
    <property type="entry name" value="Serpins"/>
    <property type="match status" value="1"/>
</dbReference>
<accession>A0A821MPM7</accession>
<dbReference type="Gene3D" id="2.30.39.10">
    <property type="entry name" value="Alpha-1-antitrypsin, domain 1"/>
    <property type="match status" value="1"/>
</dbReference>
<protein>
    <recommendedName>
        <fullName evidence="5">Serpin domain-containing protein</fullName>
    </recommendedName>
</protein>